<name>A0AAE3A3G2_9FIRM</name>
<accession>A0AAE3A3G2</accession>
<sequence length="265" mass="30729">MQNFLEIAKTDFTDTFSGAWIFPMLLIGILWILWQEKDWMRKILLGILPLVFLFFYWCPLTGLFFMKVLGENVYWRILWLLLLAVIIPYAGCLLLKRLSGIWRQGAFLLLLAVIGLGGKSVLSSEWFETATNDYKVPENVMQIADLLPENVHVVASNRLTPYLRLRDPSLTLEYARNALVFNGMDVVYGPTANLYKELQKEEIDVNVAGPLAREEKCTFIIISKSHIYNGDWADYGYLSYHDTDEFTILVDENYEEGMDTRKWEE</sequence>
<keyword evidence="1" id="KW-0472">Membrane</keyword>
<proteinExistence type="predicted"/>
<dbReference type="AlphaFoldDB" id="A0AAE3A3G2"/>
<dbReference type="EMBL" id="JAJEPS010000002">
    <property type="protein sequence ID" value="MCC2125342.1"/>
    <property type="molecule type" value="Genomic_DNA"/>
</dbReference>
<protein>
    <submittedName>
        <fullName evidence="2">Uncharacterized protein</fullName>
    </submittedName>
</protein>
<dbReference type="Proteomes" id="UP001198220">
    <property type="component" value="Unassembled WGS sequence"/>
</dbReference>
<organism evidence="2 3">
    <name type="scientific">Hominiventricola filiformis</name>
    <dbReference type="NCBI Taxonomy" id="2885352"/>
    <lineage>
        <taxon>Bacteria</taxon>
        <taxon>Bacillati</taxon>
        <taxon>Bacillota</taxon>
        <taxon>Clostridia</taxon>
        <taxon>Lachnospirales</taxon>
        <taxon>Lachnospiraceae</taxon>
        <taxon>Hominiventricola</taxon>
    </lineage>
</organism>
<dbReference type="RefSeq" id="WP_308458792.1">
    <property type="nucleotide sequence ID" value="NZ_JAJEPS010000002.1"/>
</dbReference>
<keyword evidence="3" id="KW-1185">Reference proteome</keyword>
<evidence type="ECO:0000313" key="3">
    <source>
        <dbReference type="Proteomes" id="UP001198220"/>
    </source>
</evidence>
<evidence type="ECO:0000313" key="2">
    <source>
        <dbReference type="EMBL" id="MCC2125342.1"/>
    </source>
</evidence>
<feature type="transmembrane region" description="Helical" evidence="1">
    <location>
        <begin position="43"/>
        <end position="65"/>
    </location>
</feature>
<keyword evidence="1" id="KW-1133">Transmembrane helix</keyword>
<evidence type="ECO:0000256" key="1">
    <source>
        <dbReference type="SAM" id="Phobius"/>
    </source>
</evidence>
<comment type="caution">
    <text evidence="2">The sequence shown here is derived from an EMBL/GenBank/DDBJ whole genome shotgun (WGS) entry which is preliminary data.</text>
</comment>
<reference evidence="2 3" key="1">
    <citation type="submission" date="2021-10" db="EMBL/GenBank/DDBJ databases">
        <title>Anaerobic single-cell dispensing facilitates the cultivation of human gut bacteria.</title>
        <authorList>
            <person name="Afrizal A."/>
        </authorList>
    </citation>
    <scope>NUCLEOTIDE SEQUENCE [LARGE SCALE GENOMIC DNA]</scope>
    <source>
        <strain evidence="2 3">CLA-AA-H276</strain>
    </source>
</reference>
<feature type="transmembrane region" description="Helical" evidence="1">
    <location>
        <begin position="77"/>
        <end position="95"/>
    </location>
</feature>
<keyword evidence="1" id="KW-0812">Transmembrane</keyword>
<gene>
    <name evidence="2" type="ORF">LKD36_04015</name>
</gene>
<feature type="transmembrane region" description="Helical" evidence="1">
    <location>
        <begin position="15"/>
        <end position="34"/>
    </location>
</feature>